<name>A0A2A3EMV5_APICC</name>
<evidence type="ECO:0000256" key="1">
    <source>
        <dbReference type="SAM" id="Coils"/>
    </source>
</evidence>
<feature type="coiled-coil region" evidence="1">
    <location>
        <begin position="95"/>
        <end position="122"/>
    </location>
</feature>
<evidence type="ECO:0000313" key="2">
    <source>
        <dbReference type="EMBL" id="PBC32824.1"/>
    </source>
</evidence>
<dbReference type="EMBL" id="KZ288212">
    <property type="protein sequence ID" value="PBC32824.1"/>
    <property type="molecule type" value="Genomic_DNA"/>
</dbReference>
<proteinExistence type="predicted"/>
<sequence length="174" mass="20192">MHMNEQNVVPLKVSLLEGQVGEYEDLKKEHENRSFELANLLETLKRFDVDVGSVCQLGAEALRNLTESGNLFEGSMKNLRHLAWTVKERKDEPQLVLLREQNSVLREVVKNLKRKMLNSEKRAIERSLCNLERTVNTLKLNALNQVETMIIKDSHSYRNVEKNKGAFYTILIRE</sequence>
<evidence type="ECO:0000313" key="3">
    <source>
        <dbReference type="Proteomes" id="UP000242457"/>
    </source>
</evidence>
<organism evidence="2 3">
    <name type="scientific">Apis cerana cerana</name>
    <name type="common">Oriental honeybee</name>
    <dbReference type="NCBI Taxonomy" id="94128"/>
    <lineage>
        <taxon>Eukaryota</taxon>
        <taxon>Metazoa</taxon>
        <taxon>Ecdysozoa</taxon>
        <taxon>Arthropoda</taxon>
        <taxon>Hexapoda</taxon>
        <taxon>Insecta</taxon>
        <taxon>Pterygota</taxon>
        <taxon>Neoptera</taxon>
        <taxon>Endopterygota</taxon>
        <taxon>Hymenoptera</taxon>
        <taxon>Apocrita</taxon>
        <taxon>Aculeata</taxon>
        <taxon>Apoidea</taxon>
        <taxon>Anthophila</taxon>
        <taxon>Apidae</taxon>
        <taxon>Apis</taxon>
    </lineage>
</organism>
<dbReference type="OrthoDB" id="7695857at2759"/>
<reference evidence="2 3" key="1">
    <citation type="submission" date="2014-07" db="EMBL/GenBank/DDBJ databases">
        <title>Genomic and transcriptomic analysis on Apis cerana provide comprehensive insights into honey bee biology.</title>
        <authorList>
            <person name="Diao Q."/>
            <person name="Sun L."/>
            <person name="Zheng H."/>
            <person name="Zheng H."/>
            <person name="Xu S."/>
            <person name="Wang S."/>
            <person name="Zeng Z."/>
            <person name="Hu F."/>
            <person name="Su S."/>
            <person name="Wu J."/>
        </authorList>
    </citation>
    <scope>NUCLEOTIDE SEQUENCE [LARGE SCALE GENOMIC DNA]</scope>
    <source>
        <tissue evidence="2">Pupae without intestine</tissue>
    </source>
</reference>
<dbReference type="AlphaFoldDB" id="A0A2A3EMV5"/>
<keyword evidence="1" id="KW-0175">Coiled coil</keyword>
<keyword evidence="3" id="KW-1185">Reference proteome</keyword>
<protein>
    <submittedName>
        <fullName evidence="2">Uncharacterized protein</fullName>
    </submittedName>
</protein>
<dbReference type="Proteomes" id="UP000242457">
    <property type="component" value="Unassembled WGS sequence"/>
</dbReference>
<accession>A0A2A3EMV5</accession>
<gene>
    <name evidence="2" type="ORF">APICC_07456</name>
</gene>